<name>A0A7J0E6F1_9ERIC</name>
<sequence length="95" mass="9971">MAKERSTLGPSKWADRHTKGLPLTLVSKPRDSQDPSKATEDVDNGTPPRDIPALESPQFPTTTSSSPTTAVDPTVPDEAPTSSASPSLPLPHPSS</sequence>
<dbReference type="AlphaFoldDB" id="A0A7J0E6F1"/>
<feature type="region of interest" description="Disordered" evidence="1">
    <location>
        <begin position="1"/>
        <end position="95"/>
    </location>
</feature>
<keyword evidence="3" id="KW-1185">Reference proteome</keyword>
<feature type="compositionally biased region" description="Basic and acidic residues" evidence="1">
    <location>
        <begin position="28"/>
        <end position="40"/>
    </location>
</feature>
<dbReference type="Proteomes" id="UP000585474">
    <property type="component" value="Unassembled WGS sequence"/>
</dbReference>
<feature type="compositionally biased region" description="Low complexity" evidence="1">
    <location>
        <begin position="60"/>
        <end position="87"/>
    </location>
</feature>
<protein>
    <submittedName>
        <fullName evidence="2">Uncharacterized protein</fullName>
    </submittedName>
</protein>
<proteinExistence type="predicted"/>
<organism evidence="2 3">
    <name type="scientific">Actinidia rufa</name>
    <dbReference type="NCBI Taxonomy" id="165716"/>
    <lineage>
        <taxon>Eukaryota</taxon>
        <taxon>Viridiplantae</taxon>
        <taxon>Streptophyta</taxon>
        <taxon>Embryophyta</taxon>
        <taxon>Tracheophyta</taxon>
        <taxon>Spermatophyta</taxon>
        <taxon>Magnoliopsida</taxon>
        <taxon>eudicotyledons</taxon>
        <taxon>Gunneridae</taxon>
        <taxon>Pentapetalae</taxon>
        <taxon>asterids</taxon>
        <taxon>Ericales</taxon>
        <taxon>Actinidiaceae</taxon>
        <taxon>Actinidia</taxon>
    </lineage>
</organism>
<evidence type="ECO:0000256" key="1">
    <source>
        <dbReference type="SAM" id="MobiDB-lite"/>
    </source>
</evidence>
<dbReference type="EMBL" id="BJWL01000002">
    <property type="protein sequence ID" value="GFY81852.1"/>
    <property type="molecule type" value="Genomic_DNA"/>
</dbReference>
<gene>
    <name evidence="2" type="ORF">Acr_02g0000920</name>
</gene>
<evidence type="ECO:0000313" key="3">
    <source>
        <dbReference type="Proteomes" id="UP000585474"/>
    </source>
</evidence>
<comment type="caution">
    <text evidence="2">The sequence shown here is derived from an EMBL/GenBank/DDBJ whole genome shotgun (WGS) entry which is preliminary data.</text>
</comment>
<accession>A0A7J0E6F1</accession>
<reference evidence="2 3" key="1">
    <citation type="submission" date="2019-07" db="EMBL/GenBank/DDBJ databases">
        <title>De Novo Assembly of kiwifruit Actinidia rufa.</title>
        <authorList>
            <person name="Sugita-Konishi S."/>
            <person name="Sato K."/>
            <person name="Mori E."/>
            <person name="Abe Y."/>
            <person name="Kisaki G."/>
            <person name="Hamano K."/>
            <person name="Suezawa K."/>
            <person name="Otani M."/>
            <person name="Fukuda T."/>
            <person name="Manabe T."/>
            <person name="Gomi K."/>
            <person name="Tabuchi M."/>
            <person name="Akimitsu K."/>
            <person name="Kataoka I."/>
        </authorList>
    </citation>
    <scope>NUCLEOTIDE SEQUENCE [LARGE SCALE GENOMIC DNA]</scope>
    <source>
        <strain evidence="3">cv. Fuchu</strain>
    </source>
</reference>
<evidence type="ECO:0000313" key="2">
    <source>
        <dbReference type="EMBL" id="GFY81852.1"/>
    </source>
</evidence>